<dbReference type="AlphaFoldDB" id="A0A0R3WN64"/>
<feature type="domain" description="HIT-type" evidence="3">
    <location>
        <begin position="15"/>
        <end position="48"/>
    </location>
</feature>
<sequence>MEVASAIPYTAMLTCKICVSKRAKYTCPRCFINYCSLNCYRDRRHGKCSEQFYRECCENAIRGLAVDDERRHQIERMLSQDADLCNFNNVEYQSEESEEESSSEDDPGDLSERLKGIDMTSGDIDTEKVWELLSTKEKREFHRLLATGNIYAIVPTWTPWWQSAAQKLVTSFPDDFIDASESKPINVAAQPLSELLSVEPHPSVIFSLAETLLGFVFVSRYFNGDYLADMHVAACHLLLELVSYFQPPVTRKSAPNKTRIVKSPATKMIAFTNFSEVLASLQSRLGRNHLTCSHKLMLLLTDDLHCLLQKFDIFVDRVLCEIIQIMLATKTKSILAASALHKVKFLRACVGKRDQASDNWCKRYVPPLFDAVETSICEQTMRIDAEGTQERWRNPRKSKAAGSGWRNILRDNHNHQTSSTEDMKLNVEYKIT</sequence>
<dbReference type="InterPro" id="IPR039646">
    <property type="entry name" value="ZNHIT2"/>
</dbReference>
<name>A0A0R3WN64_HYDTA</name>
<organism evidence="6">
    <name type="scientific">Hydatigena taeniaeformis</name>
    <name type="common">Feline tapeworm</name>
    <name type="synonym">Taenia taeniaeformis</name>
    <dbReference type="NCBI Taxonomy" id="6205"/>
    <lineage>
        <taxon>Eukaryota</taxon>
        <taxon>Metazoa</taxon>
        <taxon>Spiralia</taxon>
        <taxon>Lophotrochozoa</taxon>
        <taxon>Platyhelminthes</taxon>
        <taxon>Cestoda</taxon>
        <taxon>Eucestoda</taxon>
        <taxon>Cyclophyllidea</taxon>
        <taxon>Taeniidae</taxon>
        <taxon>Hydatigera</taxon>
    </lineage>
</organism>
<proteinExistence type="predicted"/>
<dbReference type="CDD" id="cd23024">
    <property type="entry name" value="zf-HIT_ZNHIT2-3"/>
    <property type="match status" value="1"/>
</dbReference>
<dbReference type="InterPro" id="IPR007529">
    <property type="entry name" value="Znf_HIT"/>
</dbReference>
<reference evidence="4 5" key="2">
    <citation type="submission" date="2018-11" db="EMBL/GenBank/DDBJ databases">
        <authorList>
            <consortium name="Pathogen Informatics"/>
        </authorList>
    </citation>
    <scope>NUCLEOTIDE SEQUENCE [LARGE SCALE GENOMIC DNA]</scope>
</reference>
<gene>
    <name evidence="4" type="ORF">TTAC_LOCUS2189</name>
</gene>
<dbReference type="Proteomes" id="UP000274429">
    <property type="component" value="Unassembled WGS sequence"/>
</dbReference>
<keyword evidence="1" id="KW-0862">Zinc</keyword>
<evidence type="ECO:0000313" key="4">
    <source>
        <dbReference type="EMBL" id="VDM19179.1"/>
    </source>
</evidence>
<evidence type="ECO:0000256" key="1">
    <source>
        <dbReference type="PROSITE-ProRule" id="PRU00453"/>
    </source>
</evidence>
<evidence type="ECO:0000313" key="6">
    <source>
        <dbReference type="WBParaSite" id="TTAC_0000220201-mRNA-1"/>
    </source>
</evidence>
<dbReference type="PROSITE" id="PS51083">
    <property type="entry name" value="ZF_HIT"/>
    <property type="match status" value="1"/>
</dbReference>
<evidence type="ECO:0000256" key="2">
    <source>
        <dbReference type="SAM" id="MobiDB-lite"/>
    </source>
</evidence>
<accession>A0A0R3WN64</accession>
<feature type="region of interest" description="Disordered" evidence="2">
    <location>
        <begin position="94"/>
        <end position="117"/>
    </location>
</feature>
<dbReference type="PANTHER" id="PTHR15555">
    <property type="entry name" value="ZINC FINGER HIT DOMAIN CONTAINING PROTEIN 2 PROTEIN FON -RELATED"/>
    <property type="match status" value="1"/>
</dbReference>
<dbReference type="PANTHER" id="PTHR15555:SF0">
    <property type="entry name" value="ZINC FINGER HIT DOMAIN-CONTAINING PROTEIN 2"/>
    <property type="match status" value="1"/>
</dbReference>
<keyword evidence="5" id="KW-1185">Reference proteome</keyword>
<protein>
    <submittedName>
        <fullName evidence="6">HIT-type domain-containing protein</fullName>
    </submittedName>
</protein>
<dbReference type="STRING" id="6205.A0A0R3WN64"/>
<dbReference type="WBParaSite" id="TTAC_0000220201-mRNA-1">
    <property type="protein sequence ID" value="TTAC_0000220201-mRNA-1"/>
    <property type="gene ID" value="TTAC_0000220201"/>
</dbReference>
<dbReference type="Pfam" id="PF04438">
    <property type="entry name" value="zf-HIT"/>
    <property type="match status" value="1"/>
</dbReference>
<dbReference type="OrthoDB" id="10005492at2759"/>
<dbReference type="EMBL" id="UYWX01000836">
    <property type="protein sequence ID" value="VDM19179.1"/>
    <property type="molecule type" value="Genomic_DNA"/>
</dbReference>
<dbReference type="Gene3D" id="3.30.60.190">
    <property type="match status" value="1"/>
</dbReference>
<feature type="compositionally biased region" description="Acidic residues" evidence="2">
    <location>
        <begin position="94"/>
        <end position="109"/>
    </location>
</feature>
<dbReference type="SUPFAM" id="SSF144232">
    <property type="entry name" value="HIT/MYND zinc finger-like"/>
    <property type="match status" value="1"/>
</dbReference>
<keyword evidence="1" id="KW-0863">Zinc-finger</keyword>
<keyword evidence="1" id="KW-0479">Metal-binding</keyword>
<evidence type="ECO:0000259" key="3">
    <source>
        <dbReference type="PROSITE" id="PS51083"/>
    </source>
</evidence>
<dbReference type="GO" id="GO:0008270">
    <property type="term" value="F:zinc ion binding"/>
    <property type="evidence" value="ECO:0007669"/>
    <property type="project" value="UniProtKB-UniRule"/>
</dbReference>
<evidence type="ECO:0000313" key="5">
    <source>
        <dbReference type="Proteomes" id="UP000274429"/>
    </source>
</evidence>
<reference evidence="6" key="1">
    <citation type="submission" date="2017-02" db="UniProtKB">
        <authorList>
            <consortium name="WormBaseParasite"/>
        </authorList>
    </citation>
    <scope>IDENTIFICATION</scope>
</reference>